<reference evidence="1" key="1">
    <citation type="submission" date="2014-11" db="EMBL/GenBank/DDBJ databases">
        <authorList>
            <person name="Amaro Gonzalez C."/>
        </authorList>
    </citation>
    <scope>NUCLEOTIDE SEQUENCE</scope>
</reference>
<sequence>MKYLQGGVRKLSGQQMPQRGLSFQPGVDIQFSLYQLQLLLQRRLVVEEMMGVKSEAYIIYSGECYVWGADY</sequence>
<evidence type="ECO:0000313" key="1">
    <source>
        <dbReference type="EMBL" id="JAH44119.1"/>
    </source>
</evidence>
<proteinExistence type="predicted"/>
<name>A0A0E9SRX3_ANGAN</name>
<reference evidence="1" key="2">
    <citation type="journal article" date="2015" name="Fish Shellfish Immunol.">
        <title>Early steps in the European eel (Anguilla anguilla)-Vibrio vulnificus interaction in the gills: Role of the RtxA13 toxin.</title>
        <authorList>
            <person name="Callol A."/>
            <person name="Pajuelo D."/>
            <person name="Ebbesson L."/>
            <person name="Teles M."/>
            <person name="MacKenzie S."/>
            <person name="Amaro C."/>
        </authorList>
    </citation>
    <scope>NUCLEOTIDE SEQUENCE</scope>
</reference>
<dbReference type="EMBL" id="GBXM01064458">
    <property type="protein sequence ID" value="JAH44119.1"/>
    <property type="molecule type" value="Transcribed_RNA"/>
</dbReference>
<protein>
    <submittedName>
        <fullName evidence="1">Uncharacterized protein</fullName>
    </submittedName>
</protein>
<dbReference type="AlphaFoldDB" id="A0A0E9SRX3"/>
<accession>A0A0E9SRX3</accession>
<organism evidence="1">
    <name type="scientific">Anguilla anguilla</name>
    <name type="common">European freshwater eel</name>
    <name type="synonym">Muraena anguilla</name>
    <dbReference type="NCBI Taxonomy" id="7936"/>
    <lineage>
        <taxon>Eukaryota</taxon>
        <taxon>Metazoa</taxon>
        <taxon>Chordata</taxon>
        <taxon>Craniata</taxon>
        <taxon>Vertebrata</taxon>
        <taxon>Euteleostomi</taxon>
        <taxon>Actinopterygii</taxon>
        <taxon>Neopterygii</taxon>
        <taxon>Teleostei</taxon>
        <taxon>Anguilliformes</taxon>
        <taxon>Anguillidae</taxon>
        <taxon>Anguilla</taxon>
    </lineage>
</organism>